<dbReference type="KEGG" id="cfus:CYFUS_004778"/>
<dbReference type="AlphaFoldDB" id="A0A250J5X9"/>
<dbReference type="Proteomes" id="UP000217257">
    <property type="component" value="Chromosome"/>
</dbReference>
<gene>
    <name evidence="1" type="ORF">CYFUS_004778</name>
</gene>
<dbReference type="EMBL" id="CP022098">
    <property type="protein sequence ID" value="ATB39334.1"/>
    <property type="molecule type" value="Genomic_DNA"/>
</dbReference>
<evidence type="ECO:0000313" key="2">
    <source>
        <dbReference type="Proteomes" id="UP000217257"/>
    </source>
</evidence>
<evidence type="ECO:0000313" key="1">
    <source>
        <dbReference type="EMBL" id="ATB39334.1"/>
    </source>
</evidence>
<proteinExistence type="predicted"/>
<accession>A0A250J5X9</accession>
<name>A0A250J5X9_9BACT</name>
<protein>
    <submittedName>
        <fullName evidence="1">Uncharacterized protein</fullName>
    </submittedName>
</protein>
<reference evidence="1 2" key="1">
    <citation type="submission" date="2017-06" db="EMBL/GenBank/DDBJ databases">
        <title>Sequencing and comparative analysis of myxobacterial genomes.</title>
        <authorList>
            <person name="Rupp O."/>
            <person name="Goesmann A."/>
            <person name="Sogaard-Andersen L."/>
        </authorList>
    </citation>
    <scope>NUCLEOTIDE SEQUENCE [LARGE SCALE GENOMIC DNA]</scope>
    <source>
        <strain evidence="1 2">DSM 52655</strain>
    </source>
</reference>
<sequence length="288" mass="32228">MLPTMKNGPLLLLAVLQAGCLAESEPDEVAVKCGPRDLTPECCLKQNPGQWERCTGSTEMAAAAKRAPSLGMKAVAAGTAATVAVMIPQIGSAERRGAELAADLRSKIEKAIAQCTRKADQKINDYHFKGKSPSAELCNQVKVGDRTTWAAYLGLFKHEQAWPCLREALNKLISPARYRLRPRFQFNRKSGKWVFMEEDWVSQIVTEQGWKGLAGTIEPDIIILDEKGIIVRVYDLKFPCPETSPANWTRYTEGDWRYDTQGEVYYRILNVTPQLVSPRWGVEQIELE</sequence>
<organism evidence="1 2">
    <name type="scientific">Cystobacter fuscus</name>
    <dbReference type="NCBI Taxonomy" id="43"/>
    <lineage>
        <taxon>Bacteria</taxon>
        <taxon>Pseudomonadati</taxon>
        <taxon>Myxococcota</taxon>
        <taxon>Myxococcia</taxon>
        <taxon>Myxococcales</taxon>
        <taxon>Cystobacterineae</taxon>
        <taxon>Archangiaceae</taxon>
        <taxon>Cystobacter</taxon>
    </lineage>
</organism>